<comment type="similarity">
    <text evidence="1">Belongs to the intimin/invasin family.</text>
</comment>
<dbReference type="GO" id="GO:0009279">
    <property type="term" value="C:cell outer membrane"/>
    <property type="evidence" value="ECO:0007669"/>
    <property type="project" value="TreeGrafter"/>
</dbReference>
<dbReference type="PANTHER" id="PTHR39576:SF2">
    <property type="entry name" value="ATTACHING AND EFFACING PROTEIN HOMOLOG-RELATED"/>
    <property type="match status" value="1"/>
</dbReference>
<dbReference type="InterPro" id="IPR038177">
    <property type="entry name" value="IAT_beta_sf"/>
</dbReference>
<sequence length="853" mass="95046">MIRKYIDNNKLTAAALFALSLCPLTNLAHAEVEINNGIVEVAGIEGETAIYTAPSDISLYQLALQSGITVDALRKLNHGQVDNIEILAAAQSIVLPKTSPLFSQTQQEEVSAITALPELSTRELGNETATELLINTTPAGRYVTGTAEENTANIAQSVATQDWSNLTPEIVLDDAETWAKNQAKQALMEPIEKGANELLGRFGKGSVNISIDEDGSLRSSSLSLLSPWYDDKESLFFSQVGINSQNRERTIGNFGFGYRYEQDSYLLGTNAFIDHDFTGSNTRLGLGTELWMDNLKLAANYYTPLSDWKESDVLLDFEERPAQGFDIRAQAYLPNYEQLGASLKYEQYFGDQVGLFGENKEALQHDPKAISIGLDYTPIPLVTFKAAQRFGDDGEKDTRLDMNLNLQLGTPLEKQLDPDNVAATRSLKGSRYDLVDRNYDIVFEYRQNIFQVMWNLPTPYSMEMGETLPLQVLTTSKTPIVKVVWSIKTKLGRDVTTGFDPQDLSNNDLKLNFKPDDLDNYIIIATVTNQAGMTVSTIPFELNMRMGTGGLARTRLKFIDTETRATSVSAIPSGQFGDYTSDEILQLSVKAVQFDEAGIEKMLKFTDGQWWIRVMSPDGTEEFINTINGNFGNESTLLLVKQDLISDENGIEINGIEYGIVSAINFANVPVKIQIGYSVIEGEKVDPIFHDGYFNRFYTLGSVSFQLFERGIDGKQPRTTAMTPNDNLKIDTYYEVVILDQDNNEVTGQFVDTIRWHYVDGANNQVDLEGCMGYAMFSTQRTNFDNNEFSWGNLVRHPLETEQGLRLMPSIDLSNWNPDGVLDENTNVYCENSGAAVEAVEEYNGYQFLNGQG</sequence>
<dbReference type="FunFam" id="2.40.160.160:FF:000001">
    <property type="entry name" value="Intimin-like inverse autotransporter SinH"/>
    <property type="match status" value="1"/>
</dbReference>
<dbReference type="PROSITE" id="PS51782">
    <property type="entry name" value="LYSM"/>
    <property type="match status" value="1"/>
</dbReference>
<protein>
    <submittedName>
        <fullName evidence="4">Invasin beta-domain of outer membrane</fullName>
    </submittedName>
</protein>
<proteinExistence type="inferred from homology"/>
<dbReference type="RefSeq" id="WP_093316898.1">
    <property type="nucleotide sequence ID" value="NZ_FOHV01000001.1"/>
</dbReference>
<dbReference type="PANTHER" id="PTHR39576">
    <property type="entry name" value="ATTACHING AND EFFACING PROTEIN HOMOLOG-RELATED-RELATED"/>
    <property type="match status" value="1"/>
</dbReference>
<organism evidence="4 5">
    <name type="scientific">Thorsellia anophelis DSM 18579</name>
    <dbReference type="NCBI Taxonomy" id="1123402"/>
    <lineage>
        <taxon>Bacteria</taxon>
        <taxon>Pseudomonadati</taxon>
        <taxon>Pseudomonadota</taxon>
        <taxon>Gammaproteobacteria</taxon>
        <taxon>Enterobacterales</taxon>
        <taxon>Thorselliaceae</taxon>
        <taxon>Thorsellia</taxon>
    </lineage>
</organism>
<reference evidence="5" key="1">
    <citation type="submission" date="2016-10" db="EMBL/GenBank/DDBJ databases">
        <authorList>
            <person name="Varghese N."/>
            <person name="Submissions S."/>
        </authorList>
    </citation>
    <scope>NUCLEOTIDE SEQUENCE [LARGE SCALE GENOMIC DNA]</scope>
    <source>
        <strain evidence="5">DSM 18579</strain>
    </source>
</reference>
<evidence type="ECO:0000313" key="4">
    <source>
        <dbReference type="EMBL" id="SES67738.1"/>
    </source>
</evidence>
<dbReference type="OrthoDB" id="8320584at2"/>
<dbReference type="Pfam" id="PF11924">
    <property type="entry name" value="IAT_beta"/>
    <property type="match status" value="1"/>
</dbReference>
<dbReference type="STRING" id="1123402.SAMN02583745_00236"/>
<dbReference type="Gene3D" id="2.40.160.160">
    <property type="entry name" value="Inverse autotransporter, beta-domain"/>
    <property type="match status" value="1"/>
</dbReference>
<dbReference type="AlphaFoldDB" id="A0A1H9YGN5"/>
<keyword evidence="5" id="KW-1185">Reference proteome</keyword>
<evidence type="ECO:0000256" key="2">
    <source>
        <dbReference type="SAM" id="SignalP"/>
    </source>
</evidence>
<name>A0A1H9YGN5_9GAMM</name>
<feature type="chain" id="PRO_5017225301" evidence="2">
    <location>
        <begin position="31"/>
        <end position="853"/>
    </location>
</feature>
<dbReference type="EMBL" id="FOHV01000001">
    <property type="protein sequence ID" value="SES67738.1"/>
    <property type="molecule type" value="Genomic_DNA"/>
</dbReference>
<dbReference type="InterPro" id="IPR018392">
    <property type="entry name" value="LysM"/>
</dbReference>
<evidence type="ECO:0000256" key="1">
    <source>
        <dbReference type="ARBA" id="ARBA00010116"/>
    </source>
</evidence>
<dbReference type="Proteomes" id="UP000242642">
    <property type="component" value="Unassembled WGS sequence"/>
</dbReference>
<dbReference type="InterPro" id="IPR051715">
    <property type="entry name" value="Intimin-Invasin_domain"/>
</dbReference>
<gene>
    <name evidence="4" type="ORF">SAMN02583745_00236</name>
</gene>
<feature type="domain" description="LysM" evidence="3">
    <location>
        <begin position="49"/>
        <end position="95"/>
    </location>
</feature>
<evidence type="ECO:0000259" key="3">
    <source>
        <dbReference type="PROSITE" id="PS51782"/>
    </source>
</evidence>
<accession>A0A1H9YGN5</accession>
<evidence type="ECO:0000313" key="5">
    <source>
        <dbReference type="Proteomes" id="UP000242642"/>
    </source>
</evidence>
<keyword evidence="2" id="KW-0732">Signal</keyword>
<feature type="signal peptide" evidence="2">
    <location>
        <begin position="1"/>
        <end position="30"/>
    </location>
</feature>
<dbReference type="InterPro" id="IPR024519">
    <property type="entry name" value="IAT_beta"/>
</dbReference>